<dbReference type="PANTHER" id="PTHR19847">
    <property type="entry name" value="DDB1- AND CUL4-ASSOCIATED FACTOR 11"/>
    <property type="match status" value="1"/>
</dbReference>
<protein>
    <submittedName>
        <fullName evidence="3">Uncharacterized protein</fullName>
    </submittedName>
</protein>
<evidence type="ECO:0000313" key="3">
    <source>
        <dbReference type="EMBL" id="TPX37364.1"/>
    </source>
</evidence>
<dbReference type="InterPro" id="IPR051859">
    <property type="entry name" value="DCAF"/>
</dbReference>
<accession>A0A507CH78</accession>
<evidence type="ECO:0000256" key="1">
    <source>
        <dbReference type="SAM" id="MobiDB-lite"/>
    </source>
</evidence>
<dbReference type="PANTHER" id="PTHR19847:SF7">
    <property type="entry name" value="DDB1- AND CUL4-ASSOCIATED FACTOR 11"/>
    <property type="match status" value="1"/>
</dbReference>
<dbReference type="OrthoDB" id="63070at2759"/>
<dbReference type="AlphaFoldDB" id="A0A507CH78"/>
<sequence length="245" mass="26935">MATDPASSDHDPDHGIQQEEEDHDYENVHDDIHHLLHALPNINFCPITGAILSTLSPLRYADYHNEDTDDHDSTALHAPSTPPTPTNVHQVVKPPPSSFAATLTPLHSTPASSLHTLIRSREFSLPKPHPTNTHMASKFLPDTTTALVDQVESPVYNGTFSQDGSFFYAGTRQFSASCLPHSCLSVCILTFKSPPVIHLYDSSNGDFTKIKSIQAHPGRWTITCCSLSPDNQTKAYFFLTCLSCV</sequence>
<proteinExistence type="predicted"/>
<dbReference type="EMBL" id="QEAN01000442">
    <property type="protein sequence ID" value="TPX36856.1"/>
    <property type="molecule type" value="Genomic_DNA"/>
</dbReference>
<dbReference type="VEuPathDB" id="FungiDB:SeMB42_g07002"/>
<feature type="region of interest" description="Disordered" evidence="1">
    <location>
        <begin position="66"/>
        <end position="91"/>
    </location>
</feature>
<dbReference type="STRING" id="286115.A0A507CH78"/>
<organism evidence="3 5">
    <name type="scientific">Synchytrium endobioticum</name>
    <dbReference type="NCBI Taxonomy" id="286115"/>
    <lineage>
        <taxon>Eukaryota</taxon>
        <taxon>Fungi</taxon>
        <taxon>Fungi incertae sedis</taxon>
        <taxon>Chytridiomycota</taxon>
        <taxon>Chytridiomycota incertae sedis</taxon>
        <taxon>Chytridiomycetes</taxon>
        <taxon>Synchytriales</taxon>
        <taxon>Synchytriaceae</taxon>
        <taxon>Synchytrium</taxon>
    </lineage>
</organism>
<evidence type="ECO:0000313" key="4">
    <source>
        <dbReference type="Proteomes" id="UP000317494"/>
    </source>
</evidence>
<dbReference type="Proteomes" id="UP000320475">
    <property type="component" value="Unassembled WGS sequence"/>
</dbReference>
<evidence type="ECO:0000313" key="2">
    <source>
        <dbReference type="EMBL" id="TPX36856.1"/>
    </source>
</evidence>
<comment type="caution">
    <text evidence="3">The sequence shown here is derived from an EMBL/GenBank/DDBJ whole genome shotgun (WGS) entry which is preliminary data.</text>
</comment>
<reference evidence="4 5" key="1">
    <citation type="journal article" date="2019" name="Sci. Rep.">
        <title>Comparative genomics of chytrid fungi reveal insights into the obligate biotrophic and pathogenic lifestyle of Synchytrium endobioticum.</title>
        <authorList>
            <person name="van de Vossenberg B.T.L.H."/>
            <person name="Warris S."/>
            <person name="Nguyen H.D.T."/>
            <person name="van Gent-Pelzer M.P.E."/>
            <person name="Joly D.L."/>
            <person name="van de Geest H.C."/>
            <person name="Bonants P.J.M."/>
            <person name="Smith D.S."/>
            <person name="Levesque C.A."/>
            <person name="van der Lee T.A.J."/>
        </authorList>
    </citation>
    <scope>NUCLEOTIDE SEQUENCE [LARGE SCALE GENOMIC DNA]</scope>
    <source>
        <strain evidence="3 5">LEV6574</strain>
        <strain evidence="2 4">MB42</strain>
    </source>
</reference>
<dbReference type="SUPFAM" id="SSF82171">
    <property type="entry name" value="DPP6 N-terminal domain-like"/>
    <property type="match status" value="1"/>
</dbReference>
<dbReference type="GO" id="GO:0080008">
    <property type="term" value="C:Cul4-RING E3 ubiquitin ligase complex"/>
    <property type="evidence" value="ECO:0007669"/>
    <property type="project" value="TreeGrafter"/>
</dbReference>
<dbReference type="EMBL" id="QEAM01000649">
    <property type="protein sequence ID" value="TPX37364.1"/>
    <property type="molecule type" value="Genomic_DNA"/>
</dbReference>
<name>A0A507CH78_9FUNG</name>
<evidence type="ECO:0000313" key="5">
    <source>
        <dbReference type="Proteomes" id="UP000320475"/>
    </source>
</evidence>
<gene>
    <name evidence="3" type="ORF">SeLEV6574_g07906</name>
    <name evidence="2" type="ORF">SeMB42_g07002</name>
</gene>
<dbReference type="Proteomes" id="UP000317494">
    <property type="component" value="Unassembled WGS sequence"/>
</dbReference>
<dbReference type="GO" id="GO:0043161">
    <property type="term" value="P:proteasome-mediated ubiquitin-dependent protein catabolic process"/>
    <property type="evidence" value="ECO:0007669"/>
    <property type="project" value="TreeGrafter"/>
</dbReference>
<keyword evidence="4" id="KW-1185">Reference proteome</keyword>